<feature type="compositionally biased region" description="Basic and acidic residues" evidence="2">
    <location>
        <begin position="370"/>
        <end position="384"/>
    </location>
</feature>
<protein>
    <submittedName>
        <fullName evidence="4">Dystrophin</fullName>
    </submittedName>
</protein>
<dbReference type="AlphaFoldDB" id="A0A0K0D4E8"/>
<feature type="compositionally biased region" description="Low complexity" evidence="2">
    <location>
        <begin position="87"/>
        <end position="102"/>
    </location>
</feature>
<keyword evidence="3" id="KW-1185">Reference proteome</keyword>
<reference evidence="4" key="2">
    <citation type="submission" date="2017-02" db="UniProtKB">
        <authorList>
            <consortium name="WormBaseParasite"/>
        </authorList>
    </citation>
    <scope>IDENTIFICATION</scope>
</reference>
<evidence type="ECO:0000313" key="3">
    <source>
        <dbReference type="Proteomes" id="UP000035642"/>
    </source>
</evidence>
<accession>A0A0K0D4E8</accession>
<evidence type="ECO:0000256" key="2">
    <source>
        <dbReference type="SAM" id="MobiDB-lite"/>
    </source>
</evidence>
<feature type="region of interest" description="Disordered" evidence="2">
    <location>
        <begin position="360"/>
        <end position="408"/>
    </location>
</feature>
<proteinExistence type="predicted"/>
<dbReference type="WBParaSite" id="ACAC_0000494301-mRNA-1">
    <property type="protein sequence ID" value="ACAC_0000494301-mRNA-1"/>
    <property type="gene ID" value="ACAC_0000494301"/>
</dbReference>
<feature type="region of interest" description="Disordered" evidence="2">
    <location>
        <begin position="25"/>
        <end position="188"/>
    </location>
</feature>
<feature type="region of interest" description="Disordered" evidence="2">
    <location>
        <begin position="426"/>
        <end position="495"/>
    </location>
</feature>
<evidence type="ECO:0000313" key="4">
    <source>
        <dbReference type="WBParaSite" id="ACAC_0000494301-mRNA-1"/>
    </source>
</evidence>
<sequence length="495" mass="54738">MRVVRTIGQAFEVCHKVAQEQMLEKHEDEAVKSKASLGSEDDTGVPLHVIEERGAAEESSRSQSPVEPMSGGPSYGRRISLFQPRKASSASSSLATAIDTTTQIHEQPLTKLEPSTSAVNPNNPLLQQQSQQHPQQHHQQQQQQQQTQHQQFQQQPQQQTPQQQPRSLTTVPPPPPPPPAGIPVPMQYSNFPISPSGLSFPTGTYPGSSLLSMPESVQQQQQLHQQASVQQLVSSSTSLPYGISSPVVVSPYATLQLNIPPVDLSNAENANTLTRSLDQYNQQLIRSQLDQAQQSAQVAGCQVQLLRDQLTSETTARIEAQSRTHQLLNANRELLEQVQCLMQRLQQLETKITSEIHQSVQVSNSGFEDSSERRFKDDGSKTEPESNNEDTTDYSSSDQYEKSSKVVKSSMPSQYNVLMANPLADVNLPPDMVERPHQSRDGDARELHGGDIKEDDEAQPGTSSSPQQRKTRSAGILRGEMEFARMSFNTRSVKS</sequence>
<feature type="compositionally biased region" description="Pro residues" evidence="2">
    <location>
        <begin position="171"/>
        <end position="182"/>
    </location>
</feature>
<feature type="compositionally biased region" description="Basic and acidic residues" evidence="2">
    <location>
        <begin position="432"/>
        <end position="452"/>
    </location>
</feature>
<feature type="compositionally biased region" description="Low complexity" evidence="2">
    <location>
        <begin position="127"/>
        <end position="165"/>
    </location>
</feature>
<evidence type="ECO:0000256" key="1">
    <source>
        <dbReference type="SAM" id="Coils"/>
    </source>
</evidence>
<organism evidence="3 4">
    <name type="scientific">Angiostrongylus cantonensis</name>
    <name type="common">Rat lungworm</name>
    <dbReference type="NCBI Taxonomy" id="6313"/>
    <lineage>
        <taxon>Eukaryota</taxon>
        <taxon>Metazoa</taxon>
        <taxon>Ecdysozoa</taxon>
        <taxon>Nematoda</taxon>
        <taxon>Chromadorea</taxon>
        <taxon>Rhabditida</taxon>
        <taxon>Rhabditina</taxon>
        <taxon>Rhabditomorpha</taxon>
        <taxon>Strongyloidea</taxon>
        <taxon>Metastrongylidae</taxon>
        <taxon>Angiostrongylus</taxon>
    </lineage>
</organism>
<dbReference type="STRING" id="6313.A0A0K0D4E8"/>
<feature type="compositionally biased region" description="Polar residues" evidence="2">
    <location>
        <begin position="113"/>
        <end position="126"/>
    </location>
</feature>
<feature type="compositionally biased region" description="Basic and acidic residues" evidence="2">
    <location>
        <begin position="49"/>
        <end position="60"/>
    </location>
</feature>
<keyword evidence="1" id="KW-0175">Coiled coil</keyword>
<dbReference type="Proteomes" id="UP000035642">
    <property type="component" value="Unassembled WGS sequence"/>
</dbReference>
<feature type="coiled-coil region" evidence="1">
    <location>
        <begin position="328"/>
        <end position="358"/>
    </location>
</feature>
<reference evidence="3" key="1">
    <citation type="submission" date="2012-09" db="EMBL/GenBank/DDBJ databases">
        <authorList>
            <person name="Martin A.A."/>
        </authorList>
    </citation>
    <scope>NUCLEOTIDE SEQUENCE</scope>
</reference>
<name>A0A0K0D4E8_ANGCA</name>